<organism evidence="1 2">
    <name type="scientific">candidate division CSSED10-310 bacterium</name>
    <dbReference type="NCBI Taxonomy" id="2855610"/>
    <lineage>
        <taxon>Bacteria</taxon>
        <taxon>Bacteria division CSSED10-310</taxon>
    </lineage>
</organism>
<comment type="caution">
    <text evidence="1">The sequence shown here is derived from an EMBL/GenBank/DDBJ whole genome shotgun (WGS) entry which is preliminary data.</text>
</comment>
<evidence type="ECO:0000313" key="2">
    <source>
        <dbReference type="Proteomes" id="UP001594351"/>
    </source>
</evidence>
<dbReference type="EMBL" id="JBHPBY010000306">
    <property type="protein sequence ID" value="MFC1852389.1"/>
    <property type="molecule type" value="Genomic_DNA"/>
</dbReference>
<evidence type="ECO:0008006" key="3">
    <source>
        <dbReference type="Google" id="ProtNLM"/>
    </source>
</evidence>
<reference evidence="1 2" key="1">
    <citation type="submission" date="2024-09" db="EMBL/GenBank/DDBJ databases">
        <title>Laminarin stimulates single cell rates of sulfate reduction while oxygen inhibits transcriptomic activity in coastal marine sediment.</title>
        <authorList>
            <person name="Lindsay M."/>
            <person name="Orcutt B."/>
            <person name="Emerson D."/>
            <person name="Stepanauskas R."/>
            <person name="D'Angelo T."/>
        </authorList>
    </citation>
    <scope>NUCLEOTIDE SEQUENCE [LARGE SCALE GENOMIC DNA]</scope>
    <source>
        <strain evidence="1">SAG AM-311-K15</strain>
    </source>
</reference>
<sequence>MLHRRWLILVVIGLLVLVPCSLMMLSCTSSDDDDDNNDDDSTGTIIPLNVGAILVYKVTVQGQGDYTETLTVNGPTTKNGVNCFKTTSVSTDMPQVNSFTQVSYYVIDNDNIKNYFSEVTIVYPNNITGLIENEWDPYVLMYPSKAALATTSTWHDTGNLYQDIYQNGQQVGELTYTYTSDITYLGREQKTITLGTYDCHKFQRHMVVTTSGVTVDTLATLYVHEDTGLIYGSIVESGITETRELTSVTGP</sequence>
<accession>A0ABV6Z1V3</accession>
<dbReference type="PROSITE" id="PS51257">
    <property type="entry name" value="PROKAR_LIPOPROTEIN"/>
    <property type="match status" value="1"/>
</dbReference>
<dbReference type="Gene3D" id="2.40.360.20">
    <property type="match status" value="1"/>
</dbReference>
<proteinExistence type="predicted"/>
<name>A0ABV6Z1V3_UNCC1</name>
<evidence type="ECO:0000313" key="1">
    <source>
        <dbReference type="EMBL" id="MFC1852389.1"/>
    </source>
</evidence>
<protein>
    <recommendedName>
        <fullName evidence="3">DUF4595 domain-containing protein</fullName>
    </recommendedName>
</protein>
<dbReference type="Proteomes" id="UP001594351">
    <property type="component" value="Unassembled WGS sequence"/>
</dbReference>
<keyword evidence="2" id="KW-1185">Reference proteome</keyword>
<gene>
    <name evidence="1" type="ORF">ACFL27_19500</name>
</gene>